<accession>D7DN21</accession>
<dbReference type="KEGG" id="meh:M301_0576"/>
<feature type="transmembrane region" description="Helical" evidence="1">
    <location>
        <begin position="152"/>
        <end position="169"/>
    </location>
</feature>
<dbReference type="GO" id="GO:0016787">
    <property type="term" value="F:hydrolase activity"/>
    <property type="evidence" value="ECO:0007669"/>
    <property type="project" value="UniProtKB-KW"/>
</dbReference>
<reference evidence="3" key="1">
    <citation type="submission" date="2010-05" db="EMBL/GenBank/DDBJ databases">
        <title>Complete sequence of Methylotenera sp. 301.</title>
        <authorList>
            <person name="Lucas S."/>
            <person name="Copeland A."/>
            <person name="Lapidus A."/>
            <person name="Cheng J.-F."/>
            <person name="Bruce D."/>
            <person name="Goodwin L."/>
            <person name="Pitluck S."/>
            <person name="Clum A."/>
            <person name="Land M."/>
            <person name="Hauser L."/>
            <person name="Kyrpides N."/>
            <person name="Ivanova N."/>
            <person name="Chistoservova L."/>
            <person name="Kalyuzhnaya M."/>
            <person name="Woyke T."/>
        </authorList>
    </citation>
    <scope>NUCLEOTIDE SEQUENCE [LARGE SCALE GENOMIC DNA]</scope>
    <source>
        <strain evidence="3">301</strain>
    </source>
</reference>
<evidence type="ECO:0000256" key="1">
    <source>
        <dbReference type="SAM" id="Phobius"/>
    </source>
</evidence>
<dbReference type="Proteomes" id="UP000000383">
    <property type="component" value="Chromosome"/>
</dbReference>
<keyword evidence="1" id="KW-0472">Membrane</keyword>
<dbReference type="EMBL" id="CP002056">
    <property type="protein sequence ID" value="ADI28960.1"/>
    <property type="molecule type" value="Genomic_DNA"/>
</dbReference>
<dbReference type="InterPro" id="IPR007404">
    <property type="entry name" value="YdjM-like"/>
</dbReference>
<feature type="transmembrane region" description="Helical" evidence="1">
    <location>
        <begin position="58"/>
        <end position="77"/>
    </location>
</feature>
<protein>
    <submittedName>
        <fullName evidence="2">Membrane-bound metal-dependent hydrolase</fullName>
    </submittedName>
</protein>
<dbReference type="OrthoDB" id="9781927at2"/>
<keyword evidence="3" id="KW-1185">Reference proteome</keyword>
<dbReference type="PANTHER" id="PTHR35531">
    <property type="entry name" value="INNER MEMBRANE PROTEIN YBCI-RELATED"/>
    <property type="match status" value="1"/>
</dbReference>
<proteinExistence type="predicted"/>
<evidence type="ECO:0000313" key="3">
    <source>
        <dbReference type="Proteomes" id="UP000000383"/>
    </source>
</evidence>
<reference evidence="2 3" key="2">
    <citation type="journal article" date="2011" name="J. Bacteriol.">
        <title>Genomes of three methylotrophs from a single niche uncover genetic and metabolic divergence of Methylophilaceae.</title>
        <authorList>
            <person name="Lapidus A."/>
            <person name="Clum A."/>
            <person name="Labutti K."/>
            <person name="Kaluzhnaya M.G."/>
            <person name="Lim S."/>
            <person name="Beck D.A."/>
            <person name="Glavina Del Rio T."/>
            <person name="Nolan M."/>
            <person name="Mavromatis K."/>
            <person name="Huntemann M."/>
            <person name="Lucas S."/>
            <person name="Lidstrom M.E."/>
            <person name="Ivanova N."/>
            <person name="Chistoserdova L."/>
        </authorList>
    </citation>
    <scope>NUCLEOTIDE SEQUENCE [LARGE SCALE GENOMIC DNA]</scope>
    <source>
        <strain evidence="2 3">301</strain>
    </source>
</reference>
<dbReference type="PANTHER" id="PTHR35531:SF1">
    <property type="entry name" value="INNER MEMBRANE PROTEIN YBCI-RELATED"/>
    <property type="match status" value="1"/>
</dbReference>
<evidence type="ECO:0000313" key="2">
    <source>
        <dbReference type="EMBL" id="ADI28960.1"/>
    </source>
</evidence>
<feature type="transmembrane region" description="Helical" evidence="1">
    <location>
        <begin position="84"/>
        <end position="101"/>
    </location>
</feature>
<name>D7DN21_METV0</name>
<sequence>MPSIFSHAVVPIAASLGLGKVISRRLLVFSAFCAILPDFDTLAFKFGIPYSSQWGHRGFAHSITFAVCVALIAMCFSRPLKSKVWLIGLMVFLATVSHPLLDMCTNGGLGVALYWPYSNERVFFDFRPIAVSPIGVSRFFTERGFAVMKSEFLWVWLPSIILLFTLRGIRRK</sequence>
<dbReference type="HOGENOM" id="CLU_125861_0_0_4"/>
<dbReference type="STRING" id="666681.M301_0576"/>
<organism evidence="2 3">
    <name type="scientific">Methylotenera versatilis (strain 301)</name>
    <dbReference type="NCBI Taxonomy" id="666681"/>
    <lineage>
        <taxon>Bacteria</taxon>
        <taxon>Pseudomonadati</taxon>
        <taxon>Pseudomonadota</taxon>
        <taxon>Betaproteobacteria</taxon>
        <taxon>Nitrosomonadales</taxon>
        <taxon>Methylophilaceae</taxon>
        <taxon>Methylotenera</taxon>
    </lineage>
</organism>
<dbReference type="eggNOG" id="COG1988">
    <property type="taxonomic scope" value="Bacteria"/>
</dbReference>
<dbReference type="RefSeq" id="WP_013147276.1">
    <property type="nucleotide sequence ID" value="NC_014207.1"/>
</dbReference>
<feature type="transmembrane region" description="Helical" evidence="1">
    <location>
        <begin position="26"/>
        <end position="46"/>
    </location>
</feature>
<dbReference type="Pfam" id="PF04307">
    <property type="entry name" value="YdjM"/>
    <property type="match status" value="1"/>
</dbReference>
<keyword evidence="1" id="KW-0812">Transmembrane</keyword>
<gene>
    <name evidence="2" type="ordered locus">M301_0576</name>
</gene>
<dbReference type="AlphaFoldDB" id="D7DN21"/>
<keyword evidence="2" id="KW-0378">Hydrolase</keyword>
<keyword evidence="1" id="KW-1133">Transmembrane helix</keyword>